<comment type="caution">
    <text evidence="11">The sequence shown here is derived from an EMBL/GenBank/DDBJ whole genome shotgun (WGS) entry which is preliminary data.</text>
</comment>
<evidence type="ECO:0000256" key="8">
    <source>
        <dbReference type="ARBA" id="ARBA00022989"/>
    </source>
</evidence>
<keyword evidence="12" id="KW-1185">Reference proteome</keyword>
<accession>A0A366HMV0</accession>
<dbReference type="GO" id="GO:0009425">
    <property type="term" value="C:bacterial-type flagellum basal body"/>
    <property type="evidence" value="ECO:0007669"/>
    <property type="project" value="InterPro"/>
</dbReference>
<proteinExistence type="inferred from homology"/>
<comment type="function">
    <text evidence="1 10">Controls the rotational direction of flagella during chemotaxis.</text>
</comment>
<evidence type="ECO:0000256" key="3">
    <source>
        <dbReference type="ARBA" id="ARBA00008281"/>
    </source>
</evidence>
<dbReference type="Pfam" id="PF03748">
    <property type="entry name" value="FliL"/>
    <property type="match status" value="1"/>
</dbReference>
<dbReference type="AlphaFoldDB" id="A0A366HMV0"/>
<dbReference type="Proteomes" id="UP000253628">
    <property type="component" value="Unassembled WGS sequence"/>
</dbReference>
<evidence type="ECO:0000313" key="11">
    <source>
        <dbReference type="EMBL" id="RBP43285.1"/>
    </source>
</evidence>
<keyword evidence="7 10" id="KW-0283">Flagellar rotation</keyword>
<protein>
    <recommendedName>
        <fullName evidence="10">Flagellar protein FliL</fullName>
    </recommendedName>
</protein>
<dbReference type="GO" id="GO:0071978">
    <property type="term" value="P:bacterial-type flagellum-dependent swarming motility"/>
    <property type="evidence" value="ECO:0007669"/>
    <property type="project" value="TreeGrafter"/>
</dbReference>
<dbReference type="InterPro" id="IPR005503">
    <property type="entry name" value="FliL"/>
</dbReference>
<dbReference type="GO" id="GO:0006935">
    <property type="term" value="P:chemotaxis"/>
    <property type="evidence" value="ECO:0007669"/>
    <property type="project" value="UniProtKB-KW"/>
</dbReference>
<comment type="similarity">
    <text evidence="3 10">Belongs to the FliL family.</text>
</comment>
<evidence type="ECO:0000256" key="6">
    <source>
        <dbReference type="ARBA" id="ARBA00022692"/>
    </source>
</evidence>
<keyword evidence="11" id="KW-0969">Cilium</keyword>
<comment type="subcellular location">
    <subcellularLocation>
        <location evidence="10">Cell inner membrane</location>
    </subcellularLocation>
    <subcellularLocation>
        <location evidence="2">Cell membrane</location>
        <topology evidence="2">Single-pass membrane protein</topology>
    </subcellularLocation>
</comment>
<dbReference type="PANTHER" id="PTHR35091">
    <property type="entry name" value="FLAGELLAR PROTEIN FLIL"/>
    <property type="match status" value="1"/>
</dbReference>
<dbReference type="PANTHER" id="PTHR35091:SF2">
    <property type="entry name" value="FLAGELLAR PROTEIN FLIL"/>
    <property type="match status" value="1"/>
</dbReference>
<keyword evidence="8 10" id="KW-1133">Transmembrane helix</keyword>
<keyword evidence="11" id="KW-0282">Flagellum</keyword>
<feature type="transmembrane region" description="Helical" evidence="10">
    <location>
        <begin position="12"/>
        <end position="34"/>
    </location>
</feature>
<name>A0A366HMV0_9BURK</name>
<evidence type="ECO:0000256" key="9">
    <source>
        <dbReference type="ARBA" id="ARBA00023136"/>
    </source>
</evidence>
<evidence type="ECO:0000256" key="1">
    <source>
        <dbReference type="ARBA" id="ARBA00002254"/>
    </source>
</evidence>
<dbReference type="EMBL" id="QNRQ01000001">
    <property type="protein sequence ID" value="RBP43285.1"/>
    <property type="molecule type" value="Genomic_DNA"/>
</dbReference>
<keyword evidence="5 10" id="KW-0145">Chemotaxis</keyword>
<keyword evidence="4" id="KW-1003">Cell membrane</keyword>
<evidence type="ECO:0000256" key="2">
    <source>
        <dbReference type="ARBA" id="ARBA00004162"/>
    </source>
</evidence>
<keyword evidence="9 10" id="KW-0472">Membrane</keyword>
<evidence type="ECO:0000256" key="7">
    <source>
        <dbReference type="ARBA" id="ARBA00022779"/>
    </source>
</evidence>
<dbReference type="RefSeq" id="WP_113931573.1">
    <property type="nucleotide sequence ID" value="NZ_JACCEU010000001.1"/>
</dbReference>
<gene>
    <name evidence="11" type="ORF">DFR37_101414</name>
</gene>
<keyword evidence="6 10" id="KW-0812">Transmembrane</keyword>
<reference evidence="11 12" key="1">
    <citation type="submission" date="2018-06" db="EMBL/GenBank/DDBJ databases">
        <title>Genomic Encyclopedia of Type Strains, Phase IV (KMG-IV): sequencing the most valuable type-strain genomes for metagenomic binning, comparative biology and taxonomic classification.</title>
        <authorList>
            <person name="Goeker M."/>
        </authorList>
    </citation>
    <scope>NUCLEOTIDE SEQUENCE [LARGE SCALE GENOMIC DNA]</scope>
    <source>
        <strain evidence="11 12">DSM 25520</strain>
    </source>
</reference>
<evidence type="ECO:0000256" key="5">
    <source>
        <dbReference type="ARBA" id="ARBA00022500"/>
    </source>
</evidence>
<organism evidence="11 12">
    <name type="scientific">Eoetvoesiella caeni</name>
    <dbReference type="NCBI Taxonomy" id="645616"/>
    <lineage>
        <taxon>Bacteria</taxon>
        <taxon>Pseudomonadati</taxon>
        <taxon>Pseudomonadota</taxon>
        <taxon>Betaproteobacteria</taxon>
        <taxon>Burkholderiales</taxon>
        <taxon>Alcaligenaceae</taxon>
        <taxon>Eoetvoesiella</taxon>
    </lineage>
</organism>
<sequence length="162" mass="17670">MATPEAKNTSKLIKTILLIVLIIGISIASTFFLLKQFGPSLLGAQPALAVEPQAPVVPKPIFLALEPFTVTLNEPRANRILYAEISLRVMDDTARQQLQTYMPEVRSRVLAEMARYDAISLQSTEGRSQLTNNVLAALKAPYDSQLAAPAISSVLFTAFVVQ</sequence>
<keyword evidence="10" id="KW-0997">Cell inner membrane</keyword>
<evidence type="ECO:0000256" key="10">
    <source>
        <dbReference type="RuleBase" id="RU364125"/>
    </source>
</evidence>
<dbReference type="GO" id="GO:0005886">
    <property type="term" value="C:plasma membrane"/>
    <property type="evidence" value="ECO:0007669"/>
    <property type="project" value="UniProtKB-SubCell"/>
</dbReference>
<evidence type="ECO:0000313" key="12">
    <source>
        <dbReference type="Proteomes" id="UP000253628"/>
    </source>
</evidence>
<dbReference type="OrthoDB" id="5297029at2"/>
<evidence type="ECO:0000256" key="4">
    <source>
        <dbReference type="ARBA" id="ARBA00022475"/>
    </source>
</evidence>
<keyword evidence="11" id="KW-0966">Cell projection</keyword>